<evidence type="ECO:0000259" key="15">
    <source>
        <dbReference type="Pfam" id="PF17837"/>
    </source>
</evidence>
<evidence type="ECO:0000256" key="3">
    <source>
        <dbReference type="ARBA" id="ARBA00008342"/>
    </source>
</evidence>
<name>W1J7V8_9GAMM</name>
<dbReference type="InterPro" id="IPR008278">
    <property type="entry name" value="4-PPantetheinyl_Trfase_dom"/>
</dbReference>
<dbReference type="GO" id="GO:0008897">
    <property type="term" value="F:holo-[acyl-carrier-protein] synthase activity"/>
    <property type="evidence" value="ECO:0007669"/>
    <property type="project" value="InterPro"/>
</dbReference>
<feature type="domain" description="4'-phosphopantetheinyl transferase N-terminal" evidence="15">
    <location>
        <begin position="66"/>
        <end position="130"/>
    </location>
</feature>
<dbReference type="PANTHER" id="PTHR38096:SF1">
    <property type="entry name" value="ENTEROBACTIN SYNTHASE COMPONENT D"/>
    <property type="match status" value="1"/>
</dbReference>
<comment type="cofactor">
    <cofactor evidence="13">
        <name>Mg(2+)</name>
        <dbReference type="ChEBI" id="CHEBI:18420"/>
    </cofactor>
</comment>
<dbReference type="EMBL" id="CBXF010000143">
    <property type="protein sequence ID" value="CDL85575.1"/>
    <property type="molecule type" value="Genomic_DNA"/>
</dbReference>
<dbReference type="STRING" id="1427518.XSR1_80075"/>
<dbReference type="InterPro" id="IPR037143">
    <property type="entry name" value="4-PPantetheinyl_Trfase_dom_sf"/>
</dbReference>
<dbReference type="UniPathway" id="UPA00017"/>
<dbReference type="InterPro" id="IPR003542">
    <property type="entry name" value="Enbac_synth_compD-like"/>
</dbReference>
<feature type="binding site" evidence="12">
    <location>
        <position position="141"/>
    </location>
    <ligand>
        <name>CoA</name>
        <dbReference type="ChEBI" id="CHEBI:57287"/>
    </ligand>
</feature>
<evidence type="ECO:0000256" key="11">
    <source>
        <dbReference type="ARBA" id="ARBA00049191"/>
    </source>
</evidence>
<evidence type="ECO:0000256" key="7">
    <source>
        <dbReference type="ARBA" id="ARBA00023191"/>
    </source>
</evidence>
<dbReference type="GO" id="GO:0000287">
    <property type="term" value="F:magnesium ion binding"/>
    <property type="evidence" value="ECO:0007669"/>
    <property type="project" value="InterPro"/>
</dbReference>
<keyword evidence="7" id="KW-0259">Enterobactin biosynthesis</keyword>
<dbReference type="PRINTS" id="PR01399">
    <property type="entry name" value="ENTSNTHTASED"/>
</dbReference>
<comment type="caution">
    <text evidence="16">The sequence shown here is derived from an EMBL/GenBank/DDBJ whole genome shotgun (WGS) entry which is preliminary data.</text>
</comment>
<reference evidence="16" key="1">
    <citation type="submission" date="2013-11" db="EMBL/GenBank/DDBJ databases">
        <title>Draft genome sequence and annotation of the entomopathogenic bacteria, Xenorhabdus cabanillasi strain JM26 and Xenorhabdus szentirmai strain DSM 16338.</title>
        <authorList>
            <person name="Gualtieri M."/>
            <person name="Ogier J.C."/>
            <person name="Pages S."/>
            <person name="Givaudan A."/>
            <person name="Gaudriault S."/>
        </authorList>
    </citation>
    <scope>NUCLEOTIDE SEQUENCE [LARGE SCALE GENOMIC DNA]</scope>
    <source>
        <strain evidence="16">DSM 16338</strain>
    </source>
</reference>
<feature type="binding site" evidence="13">
    <location>
        <position position="143"/>
    </location>
    <ligand>
        <name>Mg(2+)</name>
        <dbReference type="ChEBI" id="CHEBI:18420"/>
    </ligand>
</feature>
<feature type="binding site" evidence="12">
    <location>
        <position position="190"/>
    </location>
    <ligand>
        <name>CoA</name>
        <dbReference type="ChEBI" id="CHEBI:57287"/>
    </ligand>
</feature>
<evidence type="ECO:0000256" key="8">
    <source>
        <dbReference type="ARBA" id="ARBA00029894"/>
    </source>
</evidence>
<feature type="binding site" evidence="13">
    <location>
        <position position="142"/>
    </location>
    <ligand>
        <name>Mg(2+)</name>
        <dbReference type="ChEBI" id="CHEBI:18420"/>
    </ligand>
</feature>
<evidence type="ECO:0000256" key="1">
    <source>
        <dbReference type="ARBA" id="ARBA00003937"/>
    </source>
</evidence>
<comment type="catalytic activity">
    <reaction evidence="11">
        <text>apo-[peptidyl-carrier protein] + CoA = holo-[peptidyl-carrier protein] + adenosine 3',5'-bisphosphate + H(+)</text>
        <dbReference type="Rhea" id="RHEA:46228"/>
        <dbReference type="Rhea" id="RHEA-COMP:11479"/>
        <dbReference type="Rhea" id="RHEA-COMP:11480"/>
        <dbReference type="ChEBI" id="CHEBI:15378"/>
        <dbReference type="ChEBI" id="CHEBI:29999"/>
        <dbReference type="ChEBI" id="CHEBI:57287"/>
        <dbReference type="ChEBI" id="CHEBI:58343"/>
        <dbReference type="ChEBI" id="CHEBI:64479"/>
    </reaction>
</comment>
<accession>W1J7V8</accession>
<evidence type="ECO:0000256" key="5">
    <source>
        <dbReference type="ARBA" id="ARBA00019087"/>
    </source>
</evidence>
<dbReference type="AlphaFoldDB" id="W1J7V8"/>
<comment type="catalytic activity">
    <reaction evidence="10">
        <text>apo-[aryl-carrier protein] + CoA = holo-[aryl-carrier protein] + adenosine 3',5'-bisphosphate + H(+)</text>
        <dbReference type="Rhea" id="RHEA:48404"/>
        <dbReference type="Rhea" id="RHEA-COMP:15903"/>
        <dbReference type="Rhea" id="RHEA-COMP:17557"/>
        <dbReference type="ChEBI" id="CHEBI:15378"/>
        <dbReference type="ChEBI" id="CHEBI:29999"/>
        <dbReference type="ChEBI" id="CHEBI:57287"/>
        <dbReference type="ChEBI" id="CHEBI:58343"/>
        <dbReference type="ChEBI" id="CHEBI:64479"/>
    </reaction>
</comment>
<dbReference type="InterPro" id="IPR041354">
    <property type="entry name" value="4PPT_N"/>
</dbReference>
<feature type="binding site" evidence="13">
    <location>
        <position position="141"/>
    </location>
    <ligand>
        <name>Mg(2+)</name>
        <dbReference type="ChEBI" id="CHEBI:18420"/>
    </ligand>
</feature>
<evidence type="ECO:0000259" key="14">
    <source>
        <dbReference type="Pfam" id="PF01648"/>
    </source>
</evidence>
<keyword evidence="17" id="KW-1185">Reference proteome</keyword>
<feature type="binding site" evidence="12">
    <location>
        <begin position="119"/>
        <end position="120"/>
    </location>
    <ligand>
        <name>CoA</name>
        <dbReference type="ChEBI" id="CHEBI:57287"/>
    </ligand>
</feature>
<feature type="binding site" evidence="12">
    <location>
        <position position="83"/>
    </location>
    <ligand>
        <name>CoA</name>
        <dbReference type="ChEBI" id="CHEBI:57287"/>
    </ligand>
</feature>
<feature type="binding site" evidence="12">
    <location>
        <position position="186"/>
    </location>
    <ligand>
        <name>CoA</name>
        <dbReference type="ChEBI" id="CHEBI:57287"/>
    </ligand>
</feature>
<feature type="binding site" evidence="12">
    <location>
        <position position="75"/>
    </location>
    <ligand>
        <name>CoA</name>
        <dbReference type="ChEBI" id="CHEBI:57287"/>
    </ligand>
</feature>
<evidence type="ECO:0000256" key="2">
    <source>
        <dbReference type="ARBA" id="ARBA00004993"/>
    </source>
</evidence>
<dbReference type="Pfam" id="PF17837">
    <property type="entry name" value="4PPT_N"/>
    <property type="match status" value="1"/>
</dbReference>
<evidence type="ECO:0000256" key="9">
    <source>
        <dbReference type="ARBA" id="ARBA00031996"/>
    </source>
</evidence>
<evidence type="ECO:0000313" key="16">
    <source>
        <dbReference type="EMBL" id="CDL85575.1"/>
    </source>
</evidence>
<sequence length="253" mass="28734">MIISNKIPMMKKIMFTQAVAVNDPFFTDLHIGSLPEHPDVQIMLAHFNQDCYRDNLFVEHGISFPDKLQNAVNKRRAEYLAARYCTQQALNNLGYPDFQVMNAPDRSPIWPDDICGSISHTTNCTIAFAAPNANFKIIGADIEQEINADTIKNVSASILKDAEITLLKKCTLSFEQAFTLAFSIKESLFKALYPHVKRFFDFHAAEVTSIDCNNHTVNIRLLQTLSEQYRADSQFHGKFALMPHQQVLTYIVE</sequence>
<comment type="similarity">
    <text evidence="3">Belongs to the P-Pant transferase superfamily. EntD family.</text>
</comment>
<evidence type="ECO:0000313" key="17">
    <source>
        <dbReference type="Proteomes" id="UP000019202"/>
    </source>
</evidence>
<dbReference type="PANTHER" id="PTHR38096">
    <property type="entry name" value="ENTEROBACTIN SYNTHASE COMPONENT D"/>
    <property type="match status" value="1"/>
</dbReference>
<comment type="subunit">
    <text evidence="4">EntB, EntD, EntE, and EntF form a multienzyme complex called enterobactin synthase.</text>
</comment>
<gene>
    <name evidence="16" type="primary">ngrA</name>
    <name evidence="16" type="ORF">XSR1_80075</name>
</gene>
<comment type="pathway">
    <text evidence="2">Siderophore biosynthesis; enterobactin biosynthesis.</text>
</comment>
<evidence type="ECO:0000256" key="10">
    <source>
        <dbReference type="ARBA" id="ARBA00049176"/>
    </source>
</evidence>
<evidence type="ECO:0000256" key="12">
    <source>
        <dbReference type="PIRSR" id="PIRSR603542-1"/>
    </source>
</evidence>
<dbReference type="GO" id="GO:0005886">
    <property type="term" value="C:plasma membrane"/>
    <property type="evidence" value="ECO:0007669"/>
    <property type="project" value="TreeGrafter"/>
</dbReference>
<dbReference type="Pfam" id="PF01648">
    <property type="entry name" value="ACPS"/>
    <property type="match status" value="1"/>
</dbReference>
<dbReference type="Proteomes" id="UP000019202">
    <property type="component" value="Unassembled WGS sequence"/>
</dbReference>
<dbReference type="GO" id="GO:0009366">
    <property type="term" value="C:enterobactin synthetase complex"/>
    <property type="evidence" value="ECO:0007669"/>
    <property type="project" value="InterPro"/>
</dbReference>
<evidence type="ECO:0000256" key="13">
    <source>
        <dbReference type="PIRSR" id="PIRSR603542-2"/>
    </source>
</evidence>
<dbReference type="GO" id="GO:0009239">
    <property type="term" value="P:enterobactin biosynthetic process"/>
    <property type="evidence" value="ECO:0007669"/>
    <property type="project" value="UniProtKB-UniPathway"/>
</dbReference>
<keyword evidence="13" id="KW-0479">Metal-binding</keyword>
<feature type="domain" description="4'-phosphopantetheinyl transferase" evidence="14">
    <location>
        <begin position="138"/>
        <end position="227"/>
    </location>
</feature>
<keyword evidence="13" id="KW-0460">Magnesium</keyword>
<proteinExistence type="inferred from homology"/>
<protein>
    <recommendedName>
        <fullName evidence="5">Enterobactin synthase component D</fullName>
    </recommendedName>
    <alternativeName>
        <fullName evidence="8">4'-phosphopantetheinyl transferase EntD</fullName>
    </alternativeName>
    <alternativeName>
        <fullName evidence="9">Enterochelin synthase D</fullName>
    </alternativeName>
</protein>
<keyword evidence="6" id="KW-0808">Transferase</keyword>
<dbReference type="SUPFAM" id="SSF56214">
    <property type="entry name" value="4'-phosphopantetheinyl transferase"/>
    <property type="match status" value="1"/>
</dbReference>
<evidence type="ECO:0000256" key="4">
    <source>
        <dbReference type="ARBA" id="ARBA00011503"/>
    </source>
</evidence>
<organism evidence="16 17">
    <name type="scientific">Xenorhabdus szentirmaii DSM 16338</name>
    <dbReference type="NCBI Taxonomy" id="1427518"/>
    <lineage>
        <taxon>Bacteria</taxon>
        <taxon>Pseudomonadati</taxon>
        <taxon>Pseudomonadota</taxon>
        <taxon>Gammaproteobacteria</taxon>
        <taxon>Enterobacterales</taxon>
        <taxon>Morganellaceae</taxon>
        <taxon>Xenorhabdus</taxon>
    </lineage>
</organism>
<evidence type="ECO:0000256" key="6">
    <source>
        <dbReference type="ARBA" id="ARBA00022679"/>
    </source>
</evidence>
<comment type="function">
    <text evidence="1">Involved in the biosynthesis of the siderophore enterobactin (enterochelin), which is a macrocyclic trimeric lactone of N-(2,3-dihydroxybenzoyl)-serine. The serine trilactone serves as a scaffolding for the three catechol functionalities that provide hexadentate coordination for the tightly ligated iron(2+) atoms. Plays an essential role in the assembly of the enterobactin by catalyzing the transfer of the 4'-phosphopantetheine (Ppant) moiety from coenzyme A to the apo-domains of both EntB (ArCP domain) and EntF (PCP domain) to yield their holo-forms which make them competent for the activation of 2,3-dihydroxybenzoate (DHB) and L-serine, respectively.</text>
</comment>